<dbReference type="AlphaFoldDB" id="A0A918AYI8"/>
<reference evidence="2" key="1">
    <citation type="journal article" date="2014" name="Int. J. Syst. Evol. Microbiol.">
        <title>Complete genome sequence of Corynebacterium casei LMG S-19264T (=DSM 44701T), isolated from a smear-ripened cheese.</title>
        <authorList>
            <consortium name="US DOE Joint Genome Institute (JGI-PGF)"/>
            <person name="Walter F."/>
            <person name="Albersmeier A."/>
            <person name="Kalinowski J."/>
            <person name="Ruckert C."/>
        </authorList>
    </citation>
    <scope>NUCLEOTIDE SEQUENCE</scope>
    <source>
        <strain evidence="2">JCM 4335</strain>
    </source>
</reference>
<dbReference type="EMBL" id="BMSV01000004">
    <property type="protein sequence ID" value="GGQ02930.1"/>
    <property type="molecule type" value="Genomic_DNA"/>
</dbReference>
<dbReference type="Proteomes" id="UP000654123">
    <property type="component" value="Unassembled WGS sequence"/>
</dbReference>
<keyword evidence="3" id="KW-1185">Reference proteome</keyword>
<organism evidence="2 3">
    <name type="scientific">Streptomyces roseolilacinus</name>
    <dbReference type="NCBI Taxonomy" id="66904"/>
    <lineage>
        <taxon>Bacteria</taxon>
        <taxon>Bacillati</taxon>
        <taxon>Actinomycetota</taxon>
        <taxon>Actinomycetes</taxon>
        <taxon>Kitasatosporales</taxon>
        <taxon>Streptomycetaceae</taxon>
        <taxon>Streptomyces</taxon>
    </lineage>
</organism>
<feature type="region of interest" description="Disordered" evidence="1">
    <location>
        <begin position="19"/>
        <end position="58"/>
    </location>
</feature>
<feature type="compositionally biased region" description="Low complexity" evidence="1">
    <location>
        <begin position="26"/>
        <end position="46"/>
    </location>
</feature>
<dbReference type="RefSeq" id="WP_189532336.1">
    <property type="nucleotide sequence ID" value="NZ_BMSV01000004.1"/>
</dbReference>
<gene>
    <name evidence="2" type="ORF">GCM10010249_21460</name>
</gene>
<accession>A0A918AYI8</accession>
<sequence>MSIIHAFTRLVLDLFAPGTGRRRAGARPAGPVGAARSPRPGPGAWRLPAPRSPYGLGGPLDGEETALVRPYLAAHEARHRQAWRRVALVLAADFGVDLDERDLHGLGAAR</sequence>
<comment type="caution">
    <text evidence="2">The sequence shown here is derived from an EMBL/GenBank/DDBJ whole genome shotgun (WGS) entry which is preliminary data.</text>
</comment>
<evidence type="ECO:0000313" key="2">
    <source>
        <dbReference type="EMBL" id="GGQ02930.1"/>
    </source>
</evidence>
<proteinExistence type="predicted"/>
<evidence type="ECO:0000256" key="1">
    <source>
        <dbReference type="SAM" id="MobiDB-lite"/>
    </source>
</evidence>
<protein>
    <submittedName>
        <fullName evidence="2">Uncharacterized protein</fullName>
    </submittedName>
</protein>
<reference evidence="2" key="2">
    <citation type="submission" date="2020-09" db="EMBL/GenBank/DDBJ databases">
        <authorList>
            <person name="Sun Q."/>
            <person name="Ohkuma M."/>
        </authorList>
    </citation>
    <scope>NUCLEOTIDE SEQUENCE</scope>
    <source>
        <strain evidence="2">JCM 4335</strain>
    </source>
</reference>
<evidence type="ECO:0000313" key="3">
    <source>
        <dbReference type="Proteomes" id="UP000654123"/>
    </source>
</evidence>
<name>A0A918AYI8_9ACTN</name>